<keyword evidence="3" id="KW-1185">Reference proteome</keyword>
<feature type="transmembrane region" description="Helical" evidence="1">
    <location>
        <begin position="17"/>
        <end position="34"/>
    </location>
</feature>
<protein>
    <submittedName>
        <fullName evidence="2">Uncharacterized protein</fullName>
    </submittedName>
</protein>
<evidence type="ECO:0000313" key="3">
    <source>
        <dbReference type="Proteomes" id="UP000276133"/>
    </source>
</evidence>
<dbReference type="AlphaFoldDB" id="A0A3M7QPG5"/>
<organism evidence="2 3">
    <name type="scientific">Brachionus plicatilis</name>
    <name type="common">Marine rotifer</name>
    <name type="synonym">Brachionus muelleri</name>
    <dbReference type="NCBI Taxonomy" id="10195"/>
    <lineage>
        <taxon>Eukaryota</taxon>
        <taxon>Metazoa</taxon>
        <taxon>Spiralia</taxon>
        <taxon>Gnathifera</taxon>
        <taxon>Rotifera</taxon>
        <taxon>Eurotatoria</taxon>
        <taxon>Monogononta</taxon>
        <taxon>Pseudotrocha</taxon>
        <taxon>Ploima</taxon>
        <taxon>Brachionidae</taxon>
        <taxon>Brachionus</taxon>
    </lineage>
</organism>
<evidence type="ECO:0000313" key="2">
    <source>
        <dbReference type="EMBL" id="RNA13173.1"/>
    </source>
</evidence>
<name>A0A3M7QPG5_BRAPC</name>
<dbReference type="Proteomes" id="UP000276133">
    <property type="component" value="Unassembled WGS sequence"/>
</dbReference>
<keyword evidence="1" id="KW-0472">Membrane</keyword>
<evidence type="ECO:0000256" key="1">
    <source>
        <dbReference type="SAM" id="Phobius"/>
    </source>
</evidence>
<sequence>MGKLSQYSMNIGNEEKSLWTLLFVAFAKILYYILESTKTGIIIYTHNFVSRTREYHKEKM</sequence>
<gene>
    <name evidence="2" type="ORF">BpHYR1_008205</name>
</gene>
<comment type="caution">
    <text evidence="2">The sequence shown here is derived from an EMBL/GenBank/DDBJ whole genome shotgun (WGS) entry which is preliminary data.</text>
</comment>
<keyword evidence="1" id="KW-0812">Transmembrane</keyword>
<dbReference type="EMBL" id="REGN01005487">
    <property type="protein sequence ID" value="RNA13173.1"/>
    <property type="molecule type" value="Genomic_DNA"/>
</dbReference>
<accession>A0A3M7QPG5</accession>
<reference evidence="2 3" key="1">
    <citation type="journal article" date="2018" name="Sci. Rep.">
        <title>Genomic signatures of local adaptation to the degree of environmental predictability in rotifers.</title>
        <authorList>
            <person name="Franch-Gras L."/>
            <person name="Hahn C."/>
            <person name="Garcia-Roger E.M."/>
            <person name="Carmona M.J."/>
            <person name="Serra M."/>
            <person name="Gomez A."/>
        </authorList>
    </citation>
    <scope>NUCLEOTIDE SEQUENCE [LARGE SCALE GENOMIC DNA]</scope>
    <source>
        <strain evidence="2">HYR1</strain>
    </source>
</reference>
<keyword evidence="1" id="KW-1133">Transmembrane helix</keyword>
<proteinExistence type="predicted"/>